<dbReference type="Pfam" id="PF01728">
    <property type="entry name" value="FtsJ"/>
    <property type="match status" value="1"/>
</dbReference>
<evidence type="ECO:0000256" key="1">
    <source>
        <dbReference type="ARBA" id="ARBA00022884"/>
    </source>
</evidence>
<dbReference type="EMBL" id="NXMA01000003">
    <property type="protein sequence ID" value="TKX32819.1"/>
    <property type="molecule type" value="Genomic_DNA"/>
</dbReference>
<protein>
    <submittedName>
        <fullName evidence="4">TlyA family rRNA (Cytidine-2'-O)-methyltransferase</fullName>
    </submittedName>
</protein>
<dbReference type="CDD" id="cd02440">
    <property type="entry name" value="AdoMet_MTases"/>
    <property type="match status" value="1"/>
</dbReference>
<gene>
    <name evidence="4" type="ORF">CQA76_02360</name>
</gene>
<reference evidence="4 5" key="1">
    <citation type="submission" date="2018-05" db="EMBL/GenBank/DDBJ databases">
        <title>Novel Campyloabacter and Helicobacter Species and Strains.</title>
        <authorList>
            <person name="Mannion A.J."/>
            <person name="Shen Z."/>
            <person name="Fox J.G."/>
        </authorList>
    </citation>
    <scope>NUCLEOTIDE SEQUENCE [LARGE SCALE GENOMIC DNA]</scope>
    <source>
        <strain evidence="5">MIT17-670</strain>
    </source>
</reference>
<keyword evidence="4" id="KW-0489">Methyltransferase</keyword>
<dbReference type="RefSeq" id="WP_137621849.1">
    <property type="nucleotide sequence ID" value="NZ_NXMA01000003.1"/>
</dbReference>
<feature type="domain" description="Ribosomal RNA methyltransferase FtsJ" evidence="3">
    <location>
        <begin position="68"/>
        <end position="245"/>
    </location>
</feature>
<name>A0A4U7BM76_9BACT</name>
<evidence type="ECO:0000313" key="5">
    <source>
        <dbReference type="Proteomes" id="UP000310353"/>
    </source>
</evidence>
<dbReference type="GO" id="GO:0003723">
    <property type="term" value="F:RNA binding"/>
    <property type="evidence" value="ECO:0007669"/>
    <property type="project" value="UniProtKB-KW"/>
</dbReference>
<dbReference type="PANTHER" id="PTHR32319:SF0">
    <property type="entry name" value="BACTERIAL HEMOLYSIN-LIKE PROTEIN"/>
    <property type="match status" value="1"/>
</dbReference>
<organism evidence="4 5">
    <name type="scientific">Campylobacter aviculae</name>
    <dbReference type="NCBI Taxonomy" id="2510190"/>
    <lineage>
        <taxon>Bacteria</taxon>
        <taxon>Pseudomonadati</taxon>
        <taxon>Campylobacterota</taxon>
        <taxon>Epsilonproteobacteria</taxon>
        <taxon>Campylobacterales</taxon>
        <taxon>Campylobacteraceae</taxon>
        <taxon>Campylobacter</taxon>
    </lineage>
</organism>
<sequence>MRYDLFVAKRLNISRNKALELIENEEILLNFKKFKPSFDVKNLLNQELSQEEILFSKELNLELLNKTYVSRAAFKLKSFLEDKDINISNKICLDVGSSTGGFVQILLEKQALKIVALDVGDNQLHPSLRNNAKIKIVENTDLRVFKSEEKFEIITCDVSFISLHHLIFYIDQLALKDIILLFKPQFEVGKNAKRNKKGVVKDEKEIQKARKEFEKACIRLGWILKICEESKIKGKEGNVEYFYHYSKK</sequence>
<dbReference type="AlphaFoldDB" id="A0A4U7BM76"/>
<dbReference type="SUPFAM" id="SSF53335">
    <property type="entry name" value="S-adenosyl-L-methionine-dependent methyltransferases"/>
    <property type="match status" value="1"/>
</dbReference>
<dbReference type="PROSITE" id="PS50889">
    <property type="entry name" value="S4"/>
    <property type="match status" value="1"/>
</dbReference>
<evidence type="ECO:0000259" key="3">
    <source>
        <dbReference type="Pfam" id="PF01728"/>
    </source>
</evidence>
<keyword evidence="1 2" id="KW-0694">RNA-binding</keyword>
<dbReference type="InterPro" id="IPR002877">
    <property type="entry name" value="RNA_MeTrfase_FtsJ_dom"/>
</dbReference>
<dbReference type="InterPro" id="IPR047048">
    <property type="entry name" value="TlyA"/>
</dbReference>
<dbReference type="InterPro" id="IPR029063">
    <property type="entry name" value="SAM-dependent_MTases_sf"/>
</dbReference>
<evidence type="ECO:0000256" key="2">
    <source>
        <dbReference type="PROSITE-ProRule" id="PRU00182"/>
    </source>
</evidence>
<comment type="caution">
    <text evidence="4">The sequence shown here is derived from an EMBL/GenBank/DDBJ whole genome shotgun (WGS) entry which is preliminary data.</text>
</comment>
<evidence type="ECO:0000313" key="4">
    <source>
        <dbReference type="EMBL" id="TKX32819.1"/>
    </source>
</evidence>
<keyword evidence="5" id="KW-1185">Reference proteome</keyword>
<dbReference type="GO" id="GO:0032259">
    <property type="term" value="P:methylation"/>
    <property type="evidence" value="ECO:0007669"/>
    <property type="project" value="UniProtKB-KW"/>
</dbReference>
<dbReference type="Gene3D" id="3.40.50.150">
    <property type="entry name" value="Vaccinia Virus protein VP39"/>
    <property type="match status" value="1"/>
</dbReference>
<dbReference type="PANTHER" id="PTHR32319">
    <property type="entry name" value="BACTERIAL HEMOLYSIN-LIKE PROTEIN"/>
    <property type="match status" value="1"/>
</dbReference>
<dbReference type="GO" id="GO:0008168">
    <property type="term" value="F:methyltransferase activity"/>
    <property type="evidence" value="ECO:0007669"/>
    <property type="project" value="UniProtKB-KW"/>
</dbReference>
<proteinExistence type="predicted"/>
<dbReference type="Proteomes" id="UP000310353">
    <property type="component" value="Unassembled WGS sequence"/>
</dbReference>
<dbReference type="OrthoDB" id="9784736at2"/>
<keyword evidence="4" id="KW-0808">Transferase</keyword>
<accession>A0A4U7BM76</accession>